<evidence type="ECO:0000256" key="1">
    <source>
        <dbReference type="ARBA" id="ARBA00004496"/>
    </source>
</evidence>
<comment type="caution">
    <text evidence="19">The sequence shown here is derived from an EMBL/GenBank/DDBJ whole genome shotgun (WGS) entry which is preliminary data.</text>
</comment>
<dbReference type="AlphaFoldDB" id="L0WF84"/>
<dbReference type="SUPFAM" id="SSF51905">
    <property type="entry name" value="FAD/NAD(P)-binding domain"/>
    <property type="match status" value="1"/>
</dbReference>
<accession>L0WF84</accession>
<dbReference type="eggNOG" id="COG1249">
    <property type="taxonomic scope" value="Bacteria"/>
</dbReference>
<dbReference type="InterPro" id="IPR016156">
    <property type="entry name" value="FAD/NAD-linked_Rdtase_dimer_sf"/>
</dbReference>
<dbReference type="PRINTS" id="PR00368">
    <property type="entry name" value="FADPNR"/>
</dbReference>
<dbReference type="Proteomes" id="UP000010164">
    <property type="component" value="Unassembled WGS sequence"/>
</dbReference>
<evidence type="ECO:0000256" key="4">
    <source>
        <dbReference type="ARBA" id="ARBA00016961"/>
    </source>
</evidence>
<dbReference type="GO" id="GO:0004148">
    <property type="term" value="F:dihydrolipoyl dehydrogenase (NADH) activity"/>
    <property type="evidence" value="ECO:0007669"/>
    <property type="project" value="UniProtKB-EC"/>
</dbReference>
<dbReference type="OrthoDB" id="9800167at2"/>
<evidence type="ECO:0000256" key="11">
    <source>
        <dbReference type="ARBA" id="ARBA00023284"/>
    </source>
</evidence>
<evidence type="ECO:0000313" key="19">
    <source>
        <dbReference type="EMBL" id="EKF74822.1"/>
    </source>
</evidence>
<evidence type="ECO:0000259" key="17">
    <source>
        <dbReference type="Pfam" id="PF02852"/>
    </source>
</evidence>
<evidence type="ECO:0000256" key="8">
    <source>
        <dbReference type="ARBA" id="ARBA00023002"/>
    </source>
</evidence>
<feature type="binding site" evidence="14">
    <location>
        <position position="58"/>
    </location>
    <ligand>
        <name>FAD</name>
        <dbReference type="ChEBI" id="CHEBI:57692"/>
    </ligand>
</feature>
<keyword evidence="11 16" id="KW-0676">Redox-active center</keyword>
<comment type="subcellular location">
    <subcellularLocation>
        <location evidence="1">Cytoplasm</location>
    </subcellularLocation>
</comment>
<dbReference type="EC" id="1.8.1.4" evidence="3 16"/>
<feature type="binding site" evidence="14">
    <location>
        <begin position="188"/>
        <end position="195"/>
    </location>
    <ligand>
        <name>NAD(+)</name>
        <dbReference type="ChEBI" id="CHEBI:57540"/>
    </ligand>
</feature>
<feature type="binding site" evidence="14">
    <location>
        <position position="211"/>
    </location>
    <ligand>
        <name>NAD(+)</name>
        <dbReference type="ChEBI" id="CHEBI:57540"/>
    </ligand>
</feature>
<evidence type="ECO:0000256" key="6">
    <source>
        <dbReference type="ARBA" id="ARBA00022630"/>
    </source>
</evidence>
<dbReference type="PROSITE" id="PS00076">
    <property type="entry name" value="PYRIDINE_REDOX_1"/>
    <property type="match status" value="1"/>
</dbReference>
<name>L0WF84_9GAMM</name>
<dbReference type="PATRIC" id="fig|1177179.3.peg.1269"/>
<dbReference type="InterPro" id="IPR050151">
    <property type="entry name" value="Class-I_Pyr_Nuc-Dis_Oxidored"/>
</dbReference>
<dbReference type="PANTHER" id="PTHR22912">
    <property type="entry name" value="DISULFIDE OXIDOREDUCTASE"/>
    <property type="match status" value="1"/>
</dbReference>
<keyword evidence="8 16" id="KW-0560">Oxidoreductase</keyword>
<organism evidence="19 20">
    <name type="scientific">Alcanivorax hongdengensis A-11-3</name>
    <dbReference type="NCBI Taxonomy" id="1177179"/>
    <lineage>
        <taxon>Bacteria</taxon>
        <taxon>Pseudomonadati</taxon>
        <taxon>Pseudomonadota</taxon>
        <taxon>Gammaproteobacteria</taxon>
        <taxon>Oceanospirillales</taxon>
        <taxon>Alcanivoracaceae</taxon>
        <taxon>Alcanivorax</taxon>
    </lineage>
</organism>
<gene>
    <name evidence="19" type="ORF">A11A3_06305</name>
</gene>
<comment type="cofactor">
    <cofactor evidence="14 16">
        <name>FAD</name>
        <dbReference type="ChEBI" id="CHEBI:57692"/>
    </cofactor>
    <text evidence="14 16">Binds 1 FAD per subunit.</text>
</comment>
<evidence type="ECO:0000259" key="18">
    <source>
        <dbReference type="Pfam" id="PF07992"/>
    </source>
</evidence>
<dbReference type="STRING" id="1177179.A11A3_06305"/>
<feature type="binding site" evidence="14">
    <location>
        <position position="122"/>
    </location>
    <ligand>
        <name>FAD</name>
        <dbReference type="ChEBI" id="CHEBI:57692"/>
    </ligand>
</feature>
<dbReference type="PANTHER" id="PTHR22912:SF224">
    <property type="entry name" value="DIHYDROLIPOYL DEHYDROGENASE"/>
    <property type="match status" value="1"/>
</dbReference>
<feature type="binding site" evidence="14">
    <location>
        <position position="278"/>
    </location>
    <ligand>
        <name>NAD(+)</name>
        <dbReference type="ChEBI" id="CHEBI:57540"/>
    </ligand>
</feature>
<dbReference type="NCBIfam" id="TIGR01350">
    <property type="entry name" value="lipoamide_DH"/>
    <property type="match status" value="1"/>
</dbReference>
<evidence type="ECO:0000256" key="10">
    <source>
        <dbReference type="ARBA" id="ARBA00023157"/>
    </source>
</evidence>
<keyword evidence="14" id="KW-0547">Nucleotide-binding</keyword>
<comment type="similarity">
    <text evidence="2 16">Belongs to the class-I pyridine nucleotide-disulfide oxidoreductase family.</text>
</comment>
<comment type="miscellaneous">
    <text evidence="16">The active site is a redox-active disulfide bond.</text>
</comment>
<dbReference type="FunFam" id="3.50.50.60:FF:000001">
    <property type="entry name" value="Dihydrolipoyl dehydrogenase, mitochondrial"/>
    <property type="match status" value="1"/>
</dbReference>
<evidence type="ECO:0000256" key="15">
    <source>
        <dbReference type="PIRSR" id="PIRSR000350-4"/>
    </source>
</evidence>
<keyword evidence="7 14" id="KW-0274">FAD</keyword>
<dbReference type="FunFam" id="3.30.390.30:FF:000001">
    <property type="entry name" value="Dihydrolipoyl dehydrogenase"/>
    <property type="match status" value="1"/>
</dbReference>
<dbReference type="InterPro" id="IPR001100">
    <property type="entry name" value="Pyr_nuc-diS_OxRdtase"/>
</dbReference>
<dbReference type="InterPro" id="IPR004099">
    <property type="entry name" value="Pyr_nucl-diS_OxRdtase_dimer"/>
</dbReference>
<evidence type="ECO:0000256" key="13">
    <source>
        <dbReference type="PIRSR" id="PIRSR000350-2"/>
    </source>
</evidence>
<dbReference type="EMBL" id="AMRJ01000007">
    <property type="protein sequence ID" value="EKF74822.1"/>
    <property type="molecule type" value="Genomic_DNA"/>
</dbReference>
<dbReference type="Gene3D" id="3.50.50.60">
    <property type="entry name" value="FAD/NAD(P)-binding domain"/>
    <property type="match status" value="2"/>
</dbReference>
<evidence type="ECO:0000256" key="14">
    <source>
        <dbReference type="PIRSR" id="PIRSR000350-3"/>
    </source>
</evidence>
<dbReference type="GO" id="GO:0005737">
    <property type="term" value="C:cytoplasm"/>
    <property type="evidence" value="ECO:0007669"/>
    <property type="project" value="UniProtKB-SubCell"/>
</dbReference>
<keyword evidence="9 14" id="KW-0520">NAD</keyword>
<evidence type="ECO:0000256" key="12">
    <source>
        <dbReference type="ARBA" id="ARBA00049187"/>
    </source>
</evidence>
<evidence type="ECO:0000256" key="3">
    <source>
        <dbReference type="ARBA" id="ARBA00012608"/>
    </source>
</evidence>
<proteinExistence type="inferred from homology"/>
<keyword evidence="5" id="KW-0963">Cytoplasm</keyword>
<dbReference type="InterPro" id="IPR036188">
    <property type="entry name" value="FAD/NAD-bd_sf"/>
</dbReference>
<dbReference type="InterPro" id="IPR006258">
    <property type="entry name" value="Lipoamide_DH"/>
</dbReference>
<feature type="domain" description="FAD/NAD(P)-binding" evidence="18">
    <location>
        <begin position="5"/>
        <end position="334"/>
    </location>
</feature>
<comment type="catalytic activity">
    <reaction evidence="12 16">
        <text>N(6)-[(R)-dihydrolipoyl]-L-lysyl-[protein] + NAD(+) = N(6)-[(R)-lipoyl]-L-lysyl-[protein] + NADH + H(+)</text>
        <dbReference type="Rhea" id="RHEA:15045"/>
        <dbReference type="Rhea" id="RHEA-COMP:10474"/>
        <dbReference type="Rhea" id="RHEA-COMP:10475"/>
        <dbReference type="ChEBI" id="CHEBI:15378"/>
        <dbReference type="ChEBI" id="CHEBI:57540"/>
        <dbReference type="ChEBI" id="CHEBI:57945"/>
        <dbReference type="ChEBI" id="CHEBI:83099"/>
        <dbReference type="ChEBI" id="CHEBI:83100"/>
        <dbReference type="EC" id="1.8.1.4"/>
    </reaction>
</comment>
<evidence type="ECO:0000313" key="20">
    <source>
        <dbReference type="Proteomes" id="UP000010164"/>
    </source>
</evidence>
<feature type="disulfide bond" description="Redox-active" evidence="15">
    <location>
        <begin position="49"/>
        <end position="54"/>
    </location>
</feature>
<dbReference type="GO" id="GO:0006103">
    <property type="term" value="P:2-oxoglutarate metabolic process"/>
    <property type="evidence" value="ECO:0007669"/>
    <property type="project" value="TreeGrafter"/>
</dbReference>
<dbReference type="Pfam" id="PF02852">
    <property type="entry name" value="Pyr_redox_dim"/>
    <property type="match status" value="1"/>
</dbReference>
<feature type="binding site" evidence="14">
    <location>
        <position position="319"/>
    </location>
    <ligand>
        <name>FAD</name>
        <dbReference type="ChEBI" id="CHEBI:57692"/>
    </ligand>
</feature>
<dbReference type="Gene3D" id="3.30.390.30">
    <property type="match status" value="1"/>
</dbReference>
<dbReference type="InterPro" id="IPR012999">
    <property type="entry name" value="Pyr_OxRdtase_I_AS"/>
</dbReference>
<keyword evidence="6 16" id="KW-0285">Flavoprotein</keyword>
<keyword evidence="20" id="KW-1185">Reference proteome</keyword>
<evidence type="ECO:0000256" key="16">
    <source>
        <dbReference type="RuleBase" id="RU003692"/>
    </source>
</evidence>
<protein>
    <recommendedName>
        <fullName evidence="4 16">Dihydrolipoyl dehydrogenase</fullName>
        <ecNumber evidence="3 16">1.8.1.4</ecNumber>
    </recommendedName>
</protein>
<dbReference type="GO" id="GO:0050660">
    <property type="term" value="F:flavin adenine dinucleotide binding"/>
    <property type="evidence" value="ECO:0007669"/>
    <property type="project" value="InterPro"/>
</dbReference>
<dbReference type="SUPFAM" id="SSF55424">
    <property type="entry name" value="FAD/NAD-linked reductases, dimerisation (C-terminal) domain"/>
    <property type="match status" value="1"/>
</dbReference>
<dbReference type="RefSeq" id="WP_008928444.1">
    <property type="nucleotide sequence ID" value="NZ_AMRJ01000007.1"/>
</dbReference>
<sequence>MADNYDVIVIGGGPGGYVAAIRCAQLGLNTACIEKRINKQDQPALGGTCLNVGCIPSKALLDSSWKYHETQGALAEHGVKVGDVSLDLDTMHKRKDTIVKNLTGGIAQLFKANKVTWLQGTGQLKANKQVEFTPLDGDAQVLQAEHVILAAGSVPVDIPVAPVDQKVIVDSTGALDLPKVPKRLGVIGAGVIGLELGSVWARLGSEVVVLEAVDTFLPAVDQQIAKDTQKQLTKQGLDIRLGARVTGSEVKKDKVEVSYADGDGDHQETFDRLIVAVGRRPYTEGLLSQDAGVTLDERHYIYVDSQCRTDVPGVYAIGDLVRGPALAHKAIEEGVMVAEVIMGESTQVNYDTVPSVIYTHPEVAWVGKTEEEAKASGEAYKTGVVPFAANGRAMAAGETGGMVKFVADEKTDRVLGMHVVGPQASELIQQGVVAMEFGATIEDLQLMVFGHPSLSETVHEAALAADFKAIHVAQRRRKK</sequence>
<evidence type="ECO:0000256" key="5">
    <source>
        <dbReference type="ARBA" id="ARBA00022490"/>
    </source>
</evidence>
<feature type="active site" description="Proton acceptor" evidence="13">
    <location>
        <position position="451"/>
    </location>
</feature>
<dbReference type="PRINTS" id="PR00411">
    <property type="entry name" value="PNDRDTASEI"/>
</dbReference>
<feature type="domain" description="Pyridine nucleotide-disulphide oxidoreductase dimerisation" evidence="17">
    <location>
        <begin position="353"/>
        <end position="462"/>
    </location>
</feature>
<evidence type="ECO:0000256" key="7">
    <source>
        <dbReference type="ARBA" id="ARBA00022827"/>
    </source>
</evidence>
<dbReference type="Pfam" id="PF07992">
    <property type="entry name" value="Pyr_redox_2"/>
    <property type="match status" value="1"/>
</dbReference>
<keyword evidence="10" id="KW-1015">Disulfide bond</keyword>
<reference evidence="19 20" key="1">
    <citation type="journal article" date="2012" name="J. Bacteriol.">
        <title>Genome Sequence of the Alkane-Degrading Bacterium Alcanivorax hongdengensis Type Strain A-11-3.</title>
        <authorList>
            <person name="Lai Q."/>
            <person name="Shao Z."/>
        </authorList>
    </citation>
    <scope>NUCLEOTIDE SEQUENCE [LARGE SCALE GENOMIC DNA]</scope>
    <source>
        <strain evidence="19 20">A-11-3</strain>
    </source>
</reference>
<dbReference type="PIRSF" id="PIRSF000350">
    <property type="entry name" value="Mercury_reductase_MerA"/>
    <property type="match status" value="1"/>
</dbReference>
<evidence type="ECO:0000256" key="9">
    <source>
        <dbReference type="ARBA" id="ARBA00023027"/>
    </source>
</evidence>
<dbReference type="InterPro" id="IPR023753">
    <property type="entry name" value="FAD/NAD-binding_dom"/>
</dbReference>
<evidence type="ECO:0000256" key="2">
    <source>
        <dbReference type="ARBA" id="ARBA00007532"/>
    </source>
</evidence>